<protein>
    <submittedName>
        <fullName evidence="2">Uncharacterized protein</fullName>
    </submittedName>
</protein>
<name>A0A6C0KY74_9ZZZZ</name>
<feature type="compositionally biased region" description="Acidic residues" evidence="1">
    <location>
        <begin position="2013"/>
        <end position="2025"/>
    </location>
</feature>
<sequence>MSSETSNKSEKDPEEEEPKEEEPKEELVDIDREKESNEESEEGEQTLQLGDVILFKSPENDIYDNNKFIIDYIDEDHIKLINIENMQQKTLQIKDGILGDGTIKGINLIYRNPEKGYARQNGLLPDKWVNVYFGGEYPAIITGRISNLESDMIEITLPDNDVIYLNFGYKGIPEDLPIETIELREPPEKSKSPVQAEAEEAEEAQEAEAEAEVDAFEDLEDSENENDDEYERPKIDIQLKEVKDQAREFIIFANELEFGEELGPIKQYVGVEESQQRYNIDYQTNDLLDELLSDIPSVERTTSVLNNIHIMIERFKQLRTSFSIFDDYGNVLSPIKKDAQWKPLAKDLEKFKTALYWLLPIAKNRKKLYNVKYDEVEGENTTILSLDLTTELEEMQNIVKIYKSGTTGEENMKYATMMSDLNPYLTPFDDVNPESIKDVLYGEEVQTNINAIIDNLGDFYSSVAVNDNIKTRRFLIQKYNLGLSRLEATNLKGSKMISHRVSLTPPDFIQVSSIMTLPEPTIRFSKISLPSSSIMEKANLNINFLNYWQVLNSVTNVEKINIVDLENDIEFNEEDYFKNIKNYVLVEKDNNLSSYENYKKFLNVVVPKTRVLFNLIKKYIKGKLTLKDVVEFLEPFLIYTDDLTYMQYNEINKFLQEKMLEYKRSFVEKSRAFALLKNVGYKQNSDQSSSIIENLLEKISLRKEVFDSYDDKILNQNITNSELLKQMTTRDFGNFYNIAVSLENIILMLPDNVNKFLEDEAELAKNETKQASDNNICKKYVIAKQYSSMKDLEEDNGKTIYFDKIYDKTNYGLLDDYEKEQIEMRPDEFEEFLKGKLISKHNYNLDEAPYIADALLNGMKAVSDGDLAIVYLSSDAEYSYYTRENNKWIKTTELTDENIVSNDDNVLCNLQKDCIEVDKKYRASCDSFDLNKAELSESALKQMINAFDKKYKVSKELQEDEIKKKFDYLSGIMESLEAIEKNRKYKNNKQQYELGVNDESEEAIITSPYTKLRDAILGTEDFVKKQNDIVKFCARFTRESTIEEESNDPRNQHWLYCIKTNTQLMPLFYLVLAKAFLISQDHYQEMVAIVIKEIGKLSDDGDMWVDENSGYPIKAIDYDVEEGYEESGFKRKTRDILDEDAGENILKTNSTLAKAKLETKESRIISNIVTFLSGSMGINMSDSRELITKIVLDALRVALTTEAEHKEKVQEMAKKGKKLPSYAEVYNLTILYLTLGAFLIAAQTSIPGIKTRKTYPGCVRSFNGYPIEGKNGDMSGIKYLACIAEKSKSSIEPWTALKGSKIDKIQEKIMAFTDNYLLKHSDVIRKIEEKVEYLNKYSIGEEIPDEYNLLKWNNFLPPLVPFKIKSNLLENISSHFKKSLLDDFKSGSGNQREKLLVLHSKIIIFSLAIQEKIQNVVNEKKSRLLLTNSANEPFLDNSCCNEKSENNTIQYFEETQPDITQYNAIVKNLENLLYDINAITIAPFLFSRENTKNIYPPLTDQYNEETIYLAFIKYCKFTSLIPMNEDFLPICADKPDTGFLTPQDSLSEMIRKLKQIGRDYNSEMLLRLIQVVERNNIIDINVNPVIDKPIQKMRDLIESITAENDKVIPEPLLFNINGILDSYDLTVEDDTQEMKALKNYLGRSNENMKQEIVEFIKENAKLSKLKIRDVYNAINGIMKWESMEVDRTKERVGKSITDSIKYNSIKFVKEFMRDIISVFPNIILNKVDYSSVKIQNYLKLSRNHQNDIRNSIRDYYSGLRPFYHDNKLVNILKTIQNKCKNLLLLALETPSFTEISYNGKQLYNIFDRRTSLLLFENYLLQTLVTYVNLANDDEMVNLEIPEDDERENSNPEFEKELTTVEEIDFKQQRLEPKEIQNDIIMTGNIADLKERTAKLLIAFINIMNEHKSLVDMSYENIMDVLFKTKEKEKNTFTDRLEAITDEERDVDTALKRNKLGRWNKGLKKGLTQYVAEDYDDERDEMEKLAQVEKNVRKNKKVTDENISQYMDDYLEDDRVDDEINMEDNDLTNLKGEGDDSDDEIDQDDQESNQWSGWEPNEE</sequence>
<evidence type="ECO:0000313" key="2">
    <source>
        <dbReference type="EMBL" id="QHU21454.1"/>
    </source>
</evidence>
<reference evidence="2" key="1">
    <citation type="journal article" date="2020" name="Nature">
        <title>Giant virus diversity and host interactions through global metagenomics.</title>
        <authorList>
            <person name="Schulz F."/>
            <person name="Roux S."/>
            <person name="Paez-Espino D."/>
            <person name="Jungbluth S."/>
            <person name="Walsh D.A."/>
            <person name="Denef V.J."/>
            <person name="McMahon K.D."/>
            <person name="Konstantinidis K.T."/>
            <person name="Eloe-Fadrosh E.A."/>
            <person name="Kyrpides N.C."/>
            <person name="Woyke T."/>
        </authorList>
    </citation>
    <scope>NUCLEOTIDE SEQUENCE</scope>
    <source>
        <strain evidence="2">GVMAG-S-3300013094-109</strain>
    </source>
</reference>
<feature type="region of interest" description="Disordered" evidence="1">
    <location>
        <begin position="2013"/>
        <end position="2058"/>
    </location>
</feature>
<dbReference type="EMBL" id="MN740990">
    <property type="protein sequence ID" value="QHU21454.1"/>
    <property type="molecule type" value="Genomic_DNA"/>
</dbReference>
<feature type="compositionally biased region" description="Acidic residues" evidence="1">
    <location>
        <begin position="197"/>
        <end position="230"/>
    </location>
</feature>
<proteinExistence type="predicted"/>
<feature type="compositionally biased region" description="Acidic residues" evidence="1">
    <location>
        <begin position="2034"/>
        <end position="2046"/>
    </location>
</feature>
<feature type="region of interest" description="Disordered" evidence="1">
    <location>
        <begin position="1"/>
        <end position="46"/>
    </location>
</feature>
<feature type="region of interest" description="Disordered" evidence="1">
    <location>
        <begin position="183"/>
        <end position="233"/>
    </location>
</feature>
<feature type="compositionally biased region" description="Basic and acidic residues" evidence="1">
    <location>
        <begin position="21"/>
        <end position="37"/>
    </location>
</feature>
<accession>A0A6C0KY74</accession>
<organism evidence="2">
    <name type="scientific">viral metagenome</name>
    <dbReference type="NCBI Taxonomy" id="1070528"/>
    <lineage>
        <taxon>unclassified sequences</taxon>
        <taxon>metagenomes</taxon>
        <taxon>organismal metagenomes</taxon>
    </lineage>
</organism>
<evidence type="ECO:0000256" key="1">
    <source>
        <dbReference type="SAM" id="MobiDB-lite"/>
    </source>
</evidence>